<keyword evidence="2" id="KW-1185">Reference proteome</keyword>
<dbReference type="Proteomes" id="UP000016540">
    <property type="component" value="Unassembled WGS sequence"/>
</dbReference>
<reference evidence="1 2" key="1">
    <citation type="journal article" date="2013" name="Genome Announc.">
        <title>Draft Genome Sequence of the Moderately Halophilic Bacterium Marinobacter lipolyticus Strain SM19.</title>
        <authorList>
            <person name="Papke R.T."/>
            <person name="de la Haba R.R."/>
            <person name="Infante-Dominguez C."/>
            <person name="Perez D."/>
            <person name="Sanchez-Porro C."/>
            <person name="Lapierre P."/>
            <person name="Ventosa A."/>
        </authorList>
    </citation>
    <scope>NUCLEOTIDE SEQUENCE [LARGE SCALE GENOMIC DNA]</scope>
    <source>
        <strain evidence="1 2">SM19</strain>
    </source>
</reference>
<dbReference type="AlphaFoldDB" id="R8B396"/>
<gene>
    <name evidence="1" type="ORF">MARLIPOL_06119</name>
</gene>
<dbReference type="EMBL" id="ASAD01000008">
    <property type="protein sequence ID" value="EON93009.1"/>
    <property type="molecule type" value="Genomic_DNA"/>
</dbReference>
<comment type="caution">
    <text evidence="1">The sequence shown here is derived from an EMBL/GenBank/DDBJ whole genome shotgun (WGS) entry which is preliminary data.</text>
</comment>
<dbReference type="PATRIC" id="fig|1318628.3.peg.1226"/>
<dbReference type="RefSeq" id="WP_012137225.1">
    <property type="nucleotide sequence ID" value="NZ_KE007306.1"/>
</dbReference>
<accession>R8B396</accession>
<dbReference type="HOGENOM" id="CLU_184430_0_0_6"/>
<evidence type="ECO:0000313" key="2">
    <source>
        <dbReference type="Proteomes" id="UP000016540"/>
    </source>
</evidence>
<dbReference type="STRING" id="1318628.MARLIPOL_06119"/>
<name>R8B396_9GAMM</name>
<proteinExistence type="predicted"/>
<evidence type="ECO:0000313" key="1">
    <source>
        <dbReference type="EMBL" id="EON93009.1"/>
    </source>
</evidence>
<sequence>MKTGNEHGREWWLGVADVLTHGIAQGAGKLERVHLSIADETFNVLHRIPVTRPWSQAVRFTHHNISKLSYRSVAAVATGAGQLLAPPDGHR</sequence>
<organism evidence="1 2">
    <name type="scientific">Marinobacter lipolyticus SM19</name>
    <dbReference type="NCBI Taxonomy" id="1318628"/>
    <lineage>
        <taxon>Bacteria</taxon>
        <taxon>Pseudomonadati</taxon>
        <taxon>Pseudomonadota</taxon>
        <taxon>Gammaproteobacteria</taxon>
        <taxon>Pseudomonadales</taxon>
        <taxon>Marinobacteraceae</taxon>
        <taxon>Marinobacter</taxon>
    </lineage>
</organism>
<dbReference type="OrthoDB" id="6369342at2"/>
<protein>
    <submittedName>
        <fullName evidence="1">Uncharacterized protein</fullName>
    </submittedName>
</protein>